<dbReference type="GO" id="GO:0033916">
    <property type="term" value="F:beta-agarase activity"/>
    <property type="evidence" value="ECO:0007669"/>
    <property type="project" value="InterPro"/>
</dbReference>
<dbReference type="SUPFAM" id="SSF49899">
    <property type="entry name" value="Concanavalin A-like lectins/glucanases"/>
    <property type="match status" value="1"/>
</dbReference>
<sequence length="321" mass="37197" precursor="true">MIKKTIWMLTACLLQASVTTDAWAQNAKQVQYRSAIEHMTNLPEPPEGFKWAVNPDFTDEFEGGTLNAEKWYDKSPYWTNGRSPATFKAYNVSVENGCLRIKNSRLDPPEGNDGEPGDKYHLAGGAVASKSDQAWYGYYETRMKASPTPMSSTFWLKNLPKRIRYVDETGKLVIEEHRQELDILETMGKPTRHPDWGRQFNSNTHYGLNVEEGRQRVPNLSVSGPKDDHIAIEDTAKDFHTYGLWWVDPNTLHFYYEGEFRFTINPGTMYNRLPFARPMYMHLVTETYSWEPSLPTDEMLTDDPKNSTHYDWVRSYVLVRK</sequence>
<dbReference type="RefSeq" id="WP_419194052.1">
    <property type="nucleotide sequence ID" value="NZ_SJPJ01000001.1"/>
</dbReference>
<dbReference type="Proteomes" id="UP000315010">
    <property type="component" value="Unassembled WGS sequence"/>
</dbReference>
<keyword evidence="4 7" id="KW-0326">Glycosidase</keyword>
<feature type="signal peptide" evidence="5">
    <location>
        <begin position="1"/>
        <end position="24"/>
    </location>
</feature>
<evidence type="ECO:0000313" key="8">
    <source>
        <dbReference type="Proteomes" id="UP000315010"/>
    </source>
</evidence>
<dbReference type="Gene3D" id="2.60.120.200">
    <property type="match status" value="1"/>
</dbReference>
<dbReference type="AlphaFoldDB" id="A0A5C5YZ73"/>
<accession>A0A5C5YZ73</accession>
<comment type="caution">
    <text evidence="7">The sequence shown here is derived from an EMBL/GenBank/DDBJ whole genome shotgun (WGS) entry which is preliminary data.</text>
</comment>
<dbReference type="EMBL" id="SJPJ01000001">
    <property type="protein sequence ID" value="TWT80250.1"/>
    <property type="molecule type" value="Genomic_DNA"/>
</dbReference>
<proteinExistence type="inferred from homology"/>
<evidence type="ECO:0000259" key="6">
    <source>
        <dbReference type="PROSITE" id="PS51762"/>
    </source>
</evidence>
<evidence type="ECO:0000256" key="3">
    <source>
        <dbReference type="ARBA" id="ARBA00022801"/>
    </source>
</evidence>
<reference evidence="7 8" key="1">
    <citation type="submission" date="2019-02" db="EMBL/GenBank/DDBJ databases">
        <title>Deep-cultivation of Planctomycetes and their phenomic and genomic characterization uncovers novel biology.</title>
        <authorList>
            <person name="Wiegand S."/>
            <person name="Jogler M."/>
            <person name="Boedeker C."/>
            <person name="Pinto D."/>
            <person name="Vollmers J."/>
            <person name="Rivas-Marin E."/>
            <person name="Kohn T."/>
            <person name="Peeters S.H."/>
            <person name="Heuer A."/>
            <person name="Rast P."/>
            <person name="Oberbeckmann S."/>
            <person name="Bunk B."/>
            <person name="Jeske O."/>
            <person name="Meyerdierks A."/>
            <person name="Storesund J.E."/>
            <person name="Kallscheuer N."/>
            <person name="Luecker S."/>
            <person name="Lage O.M."/>
            <person name="Pohl T."/>
            <person name="Merkel B.J."/>
            <person name="Hornburger P."/>
            <person name="Mueller R.-W."/>
            <person name="Bruemmer F."/>
            <person name="Labrenz M."/>
            <person name="Spormann A.M."/>
            <person name="Op Den Camp H."/>
            <person name="Overmann J."/>
            <person name="Amann R."/>
            <person name="Jetten M.S.M."/>
            <person name="Mascher T."/>
            <person name="Medema M.H."/>
            <person name="Devos D.P."/>
            <person name="Kaster A.-K."/>
            <person name="Ovreas L."/>
            <person name="Rohde M."/>
            <person name="Galperin M.Y."/>
            <person name="Jogler C."/>
        </authorList>
    </citation>
    <scope>NUCLEOTIDE SEQUENCE [LARGE SCALE GENOMIC DNA]</scope>
    <source>
        <strain evidence="7 8">CA13</strain>
    </source>
</reference>
<protein>
    <submittedName>
        <fullName evidence="7">Beta-porphyranase B</fullName>
        <ecNumber evidence="7">3.2.1.178</ecNumber>
    </submittedName>
</protein>
<dbReference type="CDD" id="cd02178">
    <property type="entry name" value="GH16_beta_agarase"/>
    <property type="match status" value="1"/>
</dbReference>
<feature type="chain" id="PRO_5022694574" evidence="5">
    <location>
        <begin position="25"/>
        <end position="321"/>
    </location>
</feature>
<dbReference type="PROSITE" id="PS51762">
    <property type="entry name" value="GH16_2"/>
    <property type="match status" value="1"/>
</dbReference>
<evidence type="ECO:0000256" key="2">
    <source>
        <dbReference type="ARBA" id="ARBA00022729"/>
    </source>
</evidence>
<feature type="domain" description="GH16" evidence="6">
    <location>
        <begin position="37"/>
        <end position="321"/>
    </location>
</feature>
<evidence type="ECO:0000313" key="7">
    <source>
        <dbReference type="EMBL" id="TWT80250.1"/>
    </source>
</evidence>
<gene>
    <name evidence="7" type="ORF">CA13_16630</name>
</gene>
<dbReference type="InterPro" id="IPR013320">
    <property type="entry name" value="ConA-like_dom_sf"/>
</dbReference>
<dbReference type="InterPro" id="IPR000757">
    <property type="entry name" value="Beta-glucanase-like"/>
</dbReference>
<dbReference type="EC" id="3.2.1.178" evidence="7"/>
<dbReference type="GO" id="GO:0005975">
    <property type="term" value="P:carbohydrate metabolic process"/>
    <property type="evidence" value="ECO:0007669"/>
    <property type="project" value="InterPro"/>
</dbReference>
<keyword evidence="8" id="KW-1185">Reference proteome</keyword>
<name>A0A5C5YZ73_9BACT</name>
<evidence type="ECO:0000256" key="1">
    <source>
        <dbReference type="ARBA" id="ARBA00006865"/>
    </source>
</evidence>
<evidence type="ECO:0000256" key="4">
    <source>
        <dbReference type="ARBA" id="ARBA00023295"/>
    </source>
</evidence>
<dbReference type="InterPro" id="IPR016287">
    <property type="entry name" value="Beta_agarase"/>
</dbReference>
<organism evidence="7 8">
    <name type="scientific">Novipirellula herctigrandis</name>
    <dbReference type="NCBI Taxonomy" id="2527986"/>
    <lineage>
        <taxon>Bacteria</taxon>
        <taxon>Pseudomonadati</taxon>
        <taxon>Planctomycetota</taxon>
        <taxon>Planctomycetia</taxon>
        <taxon>Pirellulales</taxon>
        <taxon>Pirellulaceae</taxon>
        <taxon>Novipirellula</taxon>
    </lineage>
</organism>
<dbReference type="Pfam" id="PF00722">
    <property type="entry name" value="Glyco_hydro_16"/>
    <property type="match status" value="1"/>
</dbReference>
<keyword evidence="3 7" id="KW-0378">Hydrolase</keyword>
<keyword evidence="2 5" id="KW-0732">Signal</keyword>
<evidence type="ECO:0000256" key="5">
    <source>
        <dbReference type="SAM" id="SignalP"/>
    </source>
</evidence>
<comment type="similarity">
    <text evidence="1">Belongs to the glycosyl hydrolase 16 family.</text>
</comment>